<feature type="region of interest" description="Disordered" evidence="1">
    <location>
        <begin position="98"/>
        <end position="133"/>
    </location>
</feature>
<evidence type="ECO:0000313" key="3">
    <source>
        <dbReference type="Proteomes" id="UP001206018"/>
    </source>
</evidence>
<dbReference type="EMBL" id="JANAKN010000127">
    <property type="protein sequence ID" value="MCQ3024118.1"/>
    <property type="molecule type" value="Genomic_DNA"/>
</dbReference>
<feature type="region of interest" description="Disordered" evidence="1">
    <location>
        <begin position="215"/>
        <end position="262"/>
    </location>
</feature>
<comment type="caution">
    <text evidence="2">The sequence shown here is derived from an EMBL/GenBank/DDBJ whole genome shotgun (WGS) entry which is preliminary data.</text>
</comment>
<gene>
    <name evidence="2" type="ORF">NLO85_27150</name>
</gene>
<accession>A0A3M3AKP7</accession>
<reference evidence="2" key="1">
    <citation type="submission" date="2022-07" db="EMBL/GenBank/DDBJ databases">
        <title>The diversity of lipopeptides in the P. syringae complex parallels phylogeny and sheds light on structural diversification during evolutionary history.</title>
        <authorList>
            <person name="Bricout A."/>
            <person name="Morris C.E."/>
            <person name="Chandeysson C."/>
            <person name="Duban M."/>
            <person name="Boistel C."/>
            <person name="Chataigne G."/>
            <person name="Lecouturier D."/>
            <person name="Jacques P."/>
            <person name="Leclere V."/>
            <person name="Rochex A."/>
        </authorList>
    </citation>
    <scope>NUCLEOTIDE SEQUENCE</scope>
    <source>
        <strain evidence="2">LYR0002</strain>
    </source>
</reference>
<feature type="compositionally biased region" description="Polar residues" evidence="1">
    <location>
        <begin position="215"/>
        <end position="238"/>
    </location>
</feature>
<evidence type="ECO:0000313" key="2">
    <source>
        <dbReference type="EMBL" id="MCQ3024118.1"/>
    </source>
</evidence>
<dbReference type="Proteomes" id="UP001206018">
    <property type="component" value="Unassembled WGS sequence"/>
</dbReference>
<evidence type="ECO:0000256" key="1">
    <source>
        <dbReference type="SAM" id="MobiDB-lite"/>
    </source>
</evidence>
<dbReference type="RefSeq" id="WP_032074474.1">
    <property type="nucleotide sequence ID" value="NZ_JANAKN010000127.1"/>
</dbReference>
<sequence>MIPNHIINDENLSLKAKGLISALLSLPPGYEHLSVERLAVKYKTGTTAIRSGIKELQHAGYLKVEQKYDTRGHYAGYEWRLRDQPENSKVTEISQDLPYMENPHSGDPISDNPRPINTYKTKKPKTKNTTTTQPPILGEVQQELRLTAPMLTETSEQVFKALGQVDPLDRQRMLDELCAAIKSGAIKTTPIRWFHGALKRYREGAFNFTALTSQDVQENSPAKSVSTARDSPPSVNASKRSDVGLEYLGKLKKTTRSPNSSP</sequence>
<organism evidence="2 3">
    <name type="scientific">Pseudomonas savastanoi</name>
    <name type="common">Pseudomonas syringae pv. savastanoi</name>
    <dbReference type="NCBI Taxonomy" id="29438"/>
    <lineage>
        <taxon>Bacteria</taxon>
        <taxon>Pseudomonadati</taxon>
        <taxon>Pseudomonadota</taxon>
        <taxon>Gammaproteobacteria</taxon>
        <taxon>Pseudomonadales</taxon>
        <taxon>Pseudomonadaceae</taxon>
        <taxon>Pseudomonas</taxon>
    </lineage>
</organism>
<protein>
    <submittedName>
        <fullName evidence="2">Helix-turn-helix domain-containing protein</fullName>
    </submittedName>
</protein>
<dbReference type="AlphaFoldDB" id="A0A3M3AKP7"/>
<proteinExistence type="predicted"/>
<name>A0A3M3AKP7_PSESS</name>